<accession>E6K6I6</accession>
<dbReference type="eggNOG" id="ENOG50347F5">
    <property type="taxonomic scope" value="Bacteria"/>
</dbReference>
<keyword evidence="1" id="KW-0732">Signal</keyword>
<keyword evidence="3" id="KW-1185">Reference proteome</keyword>
<evidence type="ECO:0000313" key="2">
    <source>
        <dbReference type="EMBL" id="EFU30666.1"/>
    </source>
</evidence>
<organism evidence="2 3">
    <name type="scientific">Segatella buccae ATCC 33574</name>
    <dbReference type="NCBI Taxonomy" id="873513"/>
    <lineage>
        <taxon>Bacteria</taxon>
        <taxon>Pseudomonadati</taxon>
        <taxon>Bacteroidota</taxon>
        <taxon>Bacteroidia</taxon>
        <taxon>Bacteroidales</taxon>
        <taxon>Prevotellaceae</taxon>
        <taxon>Segatella</taxon>
    </lineage>
</organism>
<protein>
    <recommendedName>
        <fullName evidence="4">BACON domain-containing protein</fullName>
    </recommendedName>
</protein>
<gene>
    <name evidence="2" type="ORF">HMPREF6485_1235</name>
</gene>
<dbReference type="HOGENOM" id="CLU_2001813_0_0_10"/>
<evidence type="ECO:0008006" key="4">
    <source>
        <dbReference type="Google" id="ProtNLM"/>
    </source>
</evidence>
<name>E6K6I6_9BACT</name>
<feature type="chain" id="PRO_5003205299" description="BACON domain-containing protein" evidence="1">
    <location>
        <begin position="24"/>
        <end position="129"/>
    </location>
</feature>
<dbReference type="GeneID" id="93536057"/>
<reference evidence="2 3" key="1">
    <citation type="submission" date="2010-10" db="EMBL/GenBank/DDBJ databases">
        <authorList>
            <person name="Muzny D."/>
            <person name="Qin X."/>
            <person name="Deng J."/>
            <person name="Jiang H."/>
            <person name="Liu Y."/>
            <person name="Qu J."/>
            <person name="Song X.-Z."/>
            <person name="Zhang L."/>
            <person name="Thornton R."/>
            <person name="Coyle M."/>
            <person name="Francisco L."/>
            <person name="Jackson L."/>
            <person name="Javaid M."/>
            <person name="Korchina V."/>
            <person name="Kovar C."/>
            <person name="Mata R."/>
            <person name="Mathew T."/>
            <person name="Ngo R."/>
            <person name="Nguyen L."/>
            <person name="Nguyen N."/>
            <person name="Okwuonu G."/>
            <person name="Ongeri F."/>
            <person name="Pham C."/>
            <person name="Simmons D."/>
            <person name="Wilczek-Boney K."/>
            <person name="Hale W."/>
            <person name="Jakkamsetti A."/>
            <person name="Pham P."/>
            <person name="Ruth R."/>
            <person name="San Lucas F."/>
            <person name="Warren J."/>
            <person name="Zhang J."/>
            <person name="Zhao Z."/>
            <person name="Zhou C."/>
            <person name="Zhu D."/>
            <person name="Lee S."/>
            <person name="Bess C."/>
            <person name="Blankenburg K."/>
            <person name="Forbes L."/>
            <person name="Fu Q."/>
            <person name="Gubbala S."/>
            <person name="Hirani K."/>
            <person name="Jayaseelan J.C."/>
            <person name="Lara F."/>
            <person name="Munidasa M."/>
            <person name="Palculict T."/>
            <person name="Patil S."/>
            <person name="Pu L.-L."/>
            <person name="Saada N."/>
            <person name="Tang L."/>
            <person name="Weissenberger G."/>
            <person name="Zhu Y."/>
            <person name="Hemphill L."/>
            <person name="Shang Y."/>
            <person name="Youmans B."/>
            <person name="Ayvaz T."/>
            <person name="Ross M."/>
            <person name="Santibanez J."/>
            <person name="Aqrawi P."/>
            <person name="Gross S."/>
            <person name="Joshi V."/>
            <person name="Fowler G."/>
            <person name="Nazareth L."/>
            <person name="Reid J."/>
            <person name="Worley K."/>
            <person name="Petrosino J."/>
            <person name="Highlander S."/>
            <person name="Gibbs R."/>
        </authorList>
    </citation>
    <scope>NUCLEOTIDE SEQUENCE [LARGE SCALE GENOMIC DNA]</scope>
    <source>
        <strain evidence="2 3">ATCC 33574</strain>
    </source>
</reference>
<dbReference type="EMBL" id="AEPD01000026">
    <property type="protein sequence ID" value="EFU30666.1"/>
    <property type="molecule type" value="Genomic_DNA"/>
</dbReference>
<proteinExistence type="predicted"/>
<dbReference type="AlphaFoldDB" id="E6K6I6"/>
<dbReference type="STRING" id="873513.HMPREF6485_1235"/>
<evidence type="ECO:0000256" key="1">
    <source>
        <dbReference type="SAM" id="SignalP"/>
    </source>
</evidence>
<dbReference type="Proteomes" id="UP000003112">
    <property type="component" value="Unassembled WGS sequence"/>
</dbReference>
<feature type="signal peptide" evidence="1">
    <location>
        <begin position="1"/>
        <end position="23"/>
    </location>
</feature>
<dbReference type="RefSeq" id="WP_004345256.1">
    <property type="nucleotide sequence ID" value="NZ_GL586311.1"/>
</dbReference>
<evidence type="ECO:0000313" key="3">
    <source>
        <dbReference type="Proteomes" id="UP000003112"/>
    </source>
</evidence>
<sequence length="129" mass="14464">MIKRIKKNKLNMTVFLFILSLFASCGPSDNFGYPSKIVFGREGGTRICSGTSSCYVVEITNYNGDGKTSQALTLDSLEVTYDWLTIKSKRPNRMQLEMTAAPNHTGKRRTLYVHGMVNNDAAEIKVVQY</sequence>
<dbReference type="PROSITE" id="PS51257">
    <property type="entry name" value="PROKAR_LIPOPROTEIN"/>
    <property type="match status" value="1"/>
</dbReference>
<comment type="caution">
    <text evidence="2">The sequence shown here is derived from an EMBL/GenBank/DDBJ whole genome shotgun (WGS) entry which is preliminary data.</text>
</comment>